<dbReference type="SUPFAM" id="SSF53098">
    <property type="entry name" value="Ribonuclease H-like"/>
    <property type="match status" value="1"/>
</dbReference>
<accession>A0A0F9AT54</accession>
<dbReference type="InterPro" id="IPR012337">
    <property type="entry name" value="RNaseH-like_sf"/>
</dbReference>
<dbReference type="AlphaFoldDB" id="A0A0F9AT54"/>
<dbReference type="EMBL" id="LAZR01053036">
    <property type="protein sequence ID" value="KKK81634.1"/>
    <property type="molecule type" value="Genomic_DNA"/>
</dbReference>
<gene>
    <name evidence="1" type="ORF">LCGC14_2811490</name>
</gene>
<protein>
    <recommendedName>
        <fullName evidence="2">Transposase IS4-like domain-containing protein</fullName>
    </recommendedName>
</protein>
<dbReference type="InterPro" id="IPR039365">
    <property type="entry name" value="IS701-like"/>
</dbReference>
<evidence type="ECO:0008006" key="2">
    <source>
        <dbReference type="Google" id="ProtNLM"/>
    </source>
</evidence>
<reference evidence="1" key="1">
    <citation type="journal article" date="2015" name="Nature">
        <title>Complex archaea that bridge the gap between prokaryotes and eukaryotes.</title>
        <authorList>
            <person name="Spang A."/>
            <person name="Saw J.H."/>
            <person name="Jorgensen S.L."/>
            <person name="Zaremba-Niedzwiedzka K."/>
            <person name="Martijn J."/>
            <person name="Lind A.E."/>
            <person name="van Eijk R."/>
            <person name="Schleper C."/>
            <person name="Guy L."/>
            <person name="Ettema T.J."/>
        </authorList>
    </citation>
    <scope>NUCLEOTIDE SEQUENCE</scope>
</reference>
<organism evidence="1">
    <name type="scientific">marine sediment metagenome</name>
    <dbReference type="NCBI Taxonomy" id="412755"/>
    <lineage>
        <taxon>unclassified sequences</taxon>
        <taxon>metagenomes</taxon>
        <taxon>ecological metagenomes</taxon>
    </lineage>
</organism>
<evidence type="ECO:0000313" key="1">
    <source>
        <dbReference type="EMBL" id="KKK81634.1"/>
    </source>
</evidence>
<name>A0A0F9AT54_9ZZZZ</name>
<proteinExistence type="predicted"/>
<feature type="non-terminal residue" evidence="1">
    <location>
        <position position="1"/>
    </location>
</feature>
<dbReference type="PANTHER" id="PTHR33627">
    <property type="entry name" value="TRANSPOSASE"/>
    <property type="match status" value="1"/>
</dbReference>
<sequence>LLKYSPVFRNQSWQRYRIKDTNKGPEVWEVKWAIFWRKDKDGLPTRRHCLIVARNVLTGEVKYFLSNRVPGERNPVSGKCVTLRWLLRVAFGRWSIESCFREGKEELGLDHYEVRGWRCVHRHFYVTQLSHLFCARVRQEYDGASGESRDRLTVEQVCSAMNVWLEAADLPPSVRQKRLQEELETQQYHQRRNKQARTSHRNTRIARLRALGIDVNKIKSCIAKERPP</sequence>
<dbReference type="PANTHER" id="PTHR33627:SF1">
    <property type="entry name" value="TRANSPOSASE"/>
    <property type="match status" value="1"/>
</dbReference>
<comment type="caution">
    <text evidence="1">The sequence shown here is derived from an EMBL/GenBank/DDBJ whole genome shotgun (WGS) entry which is preliminary data.</text>
</comment>